<comment type="caution">
    <text evidence="5">The sequence shown here is derived from an EMBL/GenBank/DDBJ whole genome shotgun (WGS) entry which is preliminary data.</text>
</comment>
<dbReference type="PANTHER" id="PTHR43132:SF2">
    <property type="entry name" value="ARSENICAL RESISTANCE OPERON REPRESSOR ARSR-RELATED"/>
    <property type="match status" value="1"/>
</dbReference>
<dbReference type="InterPro" id="IPR011991">
    <property type="entry name" value="ArsR-like_HTH"/>
</dbReference>
<proteinExistence type="predicted"/>
<dbReference type="NCBIfam" id="NF033788">
    <property type="entry name" value="HTH_metalloreg"/>
    <property type="match status" value="1"/>
</dbReference>
<dbReference type="InterPro" id="IPR051011">
    <property type="entry name" value="Metal_resp_trans_reg"/>
</dbReference>
<evidence type="ECO:0000256" key="3">
    <source>
        <dbReference type="ARBA" id="ARBA00023163"/>
    </source>
</evidence>
<reference evidence="5 6" key="1">
    <citation type="submission" date="2019-08" db="EMBL/GenBank/DDBJ databases">
        <title>In-depth cultivation of the pig gut microbiome towards novel bacterial diversity and tailored functional studies.</title>
        <authorList>
            <person name="Wylensek D."/>
            <person name="Hitch T.C.A."/>
            <person name="Clavel T."/>
        </authorList>
    </citation>
    <scope>NUCLEOTIDE SEQUENCE [LARGE SCALE GENOMIC DNA]</scope>
    <source>
        <strain evidence="5 6">68-1-5</strain>
    </source>
</reference>
<dbReference type="EMBL" id="VULY01000018">
    <property type="protein sequence ID" value="MSR94124.1"/>
    <property type="molecule type" value="Genomic_DNA"/>
</dbReference>
<keyword evidence="2" id="KW-0238">DNA-binding</keyword>
<dbReference type="InterPro" id="IPR001845">
    <property type="entry name" value="HTH_ArsR_DNA-bd_dom"/>
</dbReference>
<dbReference type="SUPFAM" id="SSF46785">
    <property type="entry name" value="Winged helix' DNA-binding domain"/>
    <property type="match status" value="1"/>
</dbReference>
<dbReference type="Gene3D" id="1.10.10.10">
    <property type="entry name" value="Winged helix-like DNA-binding domain superfamily/Winged helix DNA-binding domain"/>
    <property type="match status" value="1"/>
</dbReference>
<keyword evidence="6" id="KW-1185">Reference proteome</keyword>
<dbReference type="GO" id="GO:0003700">
    <property type="term" value="F:DNA-binding transcription factor activity"/>
    <property type="evidence" value="ECO:0007669"/>
    <property type="project" value="InterPro"/>
</dbReference>
<feature type="domain" description="HTH arsR-type" evidence="4">
    <location>
        <begin position="5"/>
        <end position="99"/>
    </location>
</feature>
<evidence type="ECO:0000256" key="2">
    <source>
        <dbReference type="ARBA" id="ARBA00023125"/>
    </source>
</evidence>
<dbReference type="AlphaFoldDB" id="A0A6N7UT62"/>
<keyword evidence="1" id="KW-0805">Transcription regulation</keyword>
<keyword evidence="3" id="KW-0804">Transcription</keyword>
<dbReference type="PROSITE" id="PS50987">
    <property type="entry name" value="HTH_ARSR_2"/>
    <property type="match status" value="1"/>
</dbReference>
<dbReference type="InterPro" id="IPR036388">
    <property type="entry name" value="WH-like_DNA-bd_sf"/>
</dbReference>
<dbReference type="Proteomes" id="UP000434409">
    <property type="component" value="Unassembled WGS sequence"/>
</dbReference>
<organism evidence="5 6">
    <name type="scientific">Suipraeoptans intestinalis</name>
    <dbReference type="NCBI Taxonomy" id="2606628"/>
    <lineage>
        <taxon>Bacteria</taxon>
        <taxon>Bacillati</taxon>
        <taxon>Bacillota</taxon>
        <taxon>Clostridia</taxon>
        <taxon>Lachnospirales</taxon>
        <taxon>Lachnospiraceae</taxon>
        <taxon>Suipraeoptans</taxon>
    </lineage>
</organism>
<dbReference type="PANTHER" id="PTHR43132">
    <property type="entry name" value="ARSENICAL RESISTANCE OPERON REPRESSOR ARSR-RELATED"/>
    <property type="match status" value="1"/>
</dbReference>
<sequence>MQLNISPETFEANAELLKVLAHPVRLCLVRGLMENGPCNVTNIQSCLGVPQSTISQHLAKLKAFGVLSCTRSGREVTYAVTHQTVQKLIRALFDATQPI</sequence>
<protein>
    <submittedName>
        <fullName evidence="5">Helix-turn-helix transcriptional regulator</fullName>
    </submittedName>
</protein>
<gene>
    <name evidence="5" type="ORF">FYJ34_07600</name>
</gene>
<evidence type="ECO:0000256" key="1">
    <source>
        <dbReference type="ARBA" id="ARBA00023015"/>
    </source>
</evidence>
<accession>A0A6N7UT62</accession>
<evidence type="ECO:0000313" key="5">
    <source>
        <dbReference type="EMBL" id="MSR94124.1"/>
    </source>
</evidence>
<evidence type="ECO:0000313" key="6">
    <source>
        <dbReference type="Proteomes" id="UP000434409"/>
    </source>
</evidence>
<evidence type="ECO:0000259" key="4">
    <source>
        <dbReference type="PROSITE" id="PS50987"/>
    </source>
</evidence>
<dbReference type="PRINTS" id="PR00778">
    <property type="entry name" value="HTHARSR"/>
</dbReference>
<dbReference type="SMART" id="SM00418">
    <property type="entry name" value="HTH_ARSR"/>
    <property type="match status" value="1"/>
</dbReference>
<dbReference type="RefSeq" id="WP_154477546.1">
    <property type="nucleotide sequence ID" value="NZ_JAXFXH010000021.1"/>
</dbReference>
<name>A0A6N7UT62_9FIRM</name>
<dbReference type="Pfam" id="PF12840">
    <property type="entry name" value="HTH_20"/>
    <property type="match status" value="1"/>
</dbReference>
<dbReference type="InterPro" id="IPR036390">
    <property type="entry name" value="WH_DNA-bd_sf"/>
</dbReference>
<dbReference type="GO" id="GO:0003677">
    <property type="term" value="F:DNA binding"/>
    <property type="evidence" value="ECO:0007669"/>
    <property type="project" value="UniProtKB-KW"/>
</dbReference>
<dbReference type="CDD" id="cd00090">
    <property type="entry name" value="HTH_ARSR"/>
    <property type="match status" value="1"/>
</dbReference>